<reference evidence="2" key="1">
    <citation type="journal article" date="2022" name="bioRxiv">
        <title>Sequencing and chromosome-scale assembly of the giantPleurodeles waltlgenome.</title>
        <authorList>
            <person name="Brown T."/>
            <person name="Elewa A."/>
            <person name="Iarovenko S."/>
            <person name="Subramanian E."/>
            <person name="Araus A.J."/>
            <person name="Petzold A."/>
            <person name="Susuki M."/>
            <person name="Suzuki K.-i.T."/>
            <person name="Hayashi T."/>
            <person name="Toyoda A."/>
            <person name="Oliveira C."/>
            <person name="Osipova E."/>
            <person name="Leigh N.D."/>
            <person name="Simon A."/>
            <person name="Yun M.H."/>
        </authorList>
    </citation>
    <scope>NUCLEOTIDE SEQUENCE</scope>
    <source>
        <strain evidence="2">20211129_DDA</strain>
        <tissue evidence="2">Liver</tissue>
    </source>
</reference>
<feature type="compositionally biased region" description="Basic and acidic residues" evidence="1">
    <location>
        <begin position="80"/>
        <end position="89"/>
    </location>
</feature>
<sequence>MSSTDEKVKEAMRLLAESGRLDLIVGEAALPCPTRCVSSGVAAVVIACSPPHAHKGGQLKQVKGQGSPRVYGPAGTESTTDERNSEGPRVHGCMVDWEGHDEERGEETAHPATREGKKYGRPRSRGLRPWACHMRAQGIRKPGLEWRGG</sequence>
<dbReference type="Proteomes" id="UP001066276">
    <property type="component" value="Chromosome 7"/>
</dbReference>
<dbReference type="AlphaFoldDB" id="A0AAV7PCS7"/>
<feature type="region of interest" description="Disordered" evidence="1">
    <location>
        <begin position="52"/>
        <end position="128"/>
    </location>
</feature>
<dbReference type="EMBL" id="JANPWB010000011">
    <property type="protein sequence ID" value="KAJ1124624.1"/>
    <property type="molecule type" value="Genomic_DNA"/>
</dbReference>
<organism evidence="2 3">
    <name type="scientific">Pleurodeles waltl</name>
    <name type="common">Iberian ribbed newt</name>
    <dbReference type="NCBI Taxonomy" id="8319"/>
    <lineage>
        <taxon>Eukaryota</taxon>
        <taxon>Metazoa</taxon>
        <taxon>Chordata</taxon>
        <taxon>Craniata</taxon>
        <taxon>Vertebrata</taxon>
        <taxon>Euteleostomi</taxon>
        <taxon>Amphibia</taxon>
        <taxon>Batrachia</taxon>
        <taxon>Caudata</taxon>
        <taxon>Salamandroidea</taxon>
        <taxon>Salamandridae</taxon>
        <taxon>Pleurodelinae</taxon>
        <taxon>Pleurodeles</taxon>
    </lineage>
</organism>
<keyword evidence="3" id="KW-1185">Reference proteome</keyword>
<gene>
    <name evidence="2" type="ORF">NDU88_003073</name>
</gene>
<comment type="caution">
    <text evidence="2">The sequence shown here is derived from an EMBL/GenBank/DDBJ whole genome shotgun (WGS) entry which is preliminary data.</text>
</comment>
<feature type="compositionally biased region" description="Basic and acidic residues" evidence="1">
    <location>
        <begin position="97"/>
        <end position="118"/>
    </location>
</feature>
<protein>
    <submittedName>
        <fullName evidence="2">Uncharacterized protein</fullName>
    </submittedName>
</protein>
<evidence type="ECO:0000313" key="2">
    <source>
        <dbReference type="EMBL" id="KAJ1124624.1"/>
    </source>
</evidence>
<evidence type="ECO:0000313" key="3">
    <source>
        <dbReference type="Proteomes" id="UP001066276"/>
    </source>
</evidence>
<proteinExistence type="predicted"/>
<name>A0AAV7PCS7_PLEWA</name>
<evidence type="ECO:0000256" key="1">
    <source>
        <dbReference type="SAM" id="MobiDB-lite"/>
    </source>
</evidence>
<accession>A0AAV7PCS7</accession>